<dbReference type="AlphaFoldDB" id="A0A1J5PU08"/>
<protein>
    <submittedName>
        <fullName evidence="2">Putative membrane protein YjcC</fullName>
    </submittedName>
</protein>
<dbReference type="InterPro" id="IPR001633">
    <property type="entry name" value="EAL_dom"/>
</dbReference>
<dbReference type="InterPro" id="IPR050706">
    <property type="entry name" value="Cyclic-di-GMP_PDE-like"/>
</dbReference>
<dbReference type="Pfam" id="PF00563">
    <property type="entry name" value="EAL"/>
    <property type="match status" value="1"/>
</dbReference>
<organism evidence="2">
    <name type="scientific">mine drainage metagenome</name>
    <dbReference type="NCBI Taxonomy" id="410659"/>
    <lineage>
        <taxon>unclassified sequences</taxon>
        <taxon>metagenomes</taxon>
        <taxon>ecological metagenomes</taxon>
    </lineage>
</organism>
<dbReference type="Gene3D" id="3.20.20.450">
    <property type="entry name" value="EAL domain"/>
    <property type="match status" value="1"/>
</dbReference>
<sequence length="284" mass="31166">MALANLNRMGVRLTSFGDASAQSRAAMELTMEAALRRTLQSTGLIAAMQPVYRVSDTRIIGAEMLARWTWEDHQIPPVTFVSLAERTGLIGELSRHIRGIALEHLSKFVAAAGQEPWRTWINVSPRELIETNFADRFLAELEATRTDPTRIGLEITETALLTNPQLAENTLRELRQAGVHIALDDFGTGYSSLSLLKDISVDAVKIDRSFTMSLPTDQRVSAIVSGVIASANAMGVEVIAEGVETIEQFEWLAENGCHSAQGFLFTEAMAPEQLLELMAPPTEN</sequence>
<proteinExistence type="predicted"/>
<dbReference type="CDD" id="cd01948">
    <property type="entry name" value="EAL"/>
    <property type="match status" value="1"/>
</dbReference>
<evidence type="ECO:0000259" key="1">
    <source>
        <dbReference type="PROSITE" id="PS50883"/>
    </source>
</evidence>
<dbReference type="SUPFAM" id="SSF141868">
    <property type="entry name" value="EAL domain-like"/>
    <property type="match status" value="1"/>
</dbReference>
<reference evidence="2" key="1">
    <citation type="submission" date="2016-10" db="EMBL/GenBank/DDBJ databases">
        <title>Sequence of Gallionella enrichment culture.</title>
        <authorList>
            <person name="Poehlein A."/>
            <person name="Muehling M."/>
            <person name="Daniel R."/>
        </authorList>
    </citation>
    <scope>NUCLEOTIDE SEQUENCE</scope>
</reference>
<dbReference type="EMBL" id="MLJW01003891">
    <property type="protein sequence ID" value="OIQ71076.1"/>
    <property type="molecule type" value="Genomic_DNA"/>
</dbReference>
<name>A0A1J5PU08_9ZZZZ</name>
<dbReference type="PANTHER" id="PTHR33121">
    <property type="entry name" value="CYCLIC DI-GMP PHOSPHODIESTERASE PDEF"/>
    <property type="match status" value="1"/>
</dbReference>
<evidence type="ECO:0000313" key="2">
    <source>
        <dbReference type="EMBL" id="OIQ71076.1"/>
    </source>
</evidence>
<feature type="domain" description="EAL" evidence="1">
    <location>
        <begin position="28"/>
        <end position="282"/>
    </location>
</feature>
<comment type="caution">
    <text evidence="2">The sequence shown here is derived from an EMBL/GenBank/DDBJ whole genome shotgun (WGS) entry which is preliminary data.</text>
</comment>
<dbReference type="SMART" id="SM00052">
    <property type="entry name" value="EAL"/>
    <property type="match status" value="1"/>
</dbReference>
<dbReference type="PROSITE" id="PS50883">
    <property type="entry name" value="EAL"/>
    <property type="match status" value="1"/>
</dbReference>
<dbReference type="InterPro" id="IPR035919">
    <property type="entry name" value="EAL_sf"/>
</dbReference>
<accession>A0A1J5PU08</accession>
<dbReference type="GO" id="GO:0071111">
    <property type="term" value="F:cyclic-guanylate-specific phosphodiesterase activity"/>
    <property type="evidence" value="ECO:0007669"/>
    <property type="project" value="InterPro"/>
</dbReference>
<dbReference type="PANTHER" id="PTHR33121:SF70">
    <property type="entry name" value="SIGNALING PROTEIN YKOW"/>
    <property type="match status" value="1"/>
</dbReference>
<gene>
    <name evidence="2" type="primary">yjcC_12</name>
    <name evidence="2" type="ORF">GALL_473090</name>
</gene>